<reference evidence="1" key="1">
    <citation type="submission" date="2020-02" db="EMBL/GenBank/DDBJ databases">
        <authorList>
            <person name="Meier V. D."/>
        </authorList>
    </citation>
    <scope>NUCLEOTIDE SEQUENCE</scope>
    <source>
        <strain evidence="1">AVDCRST_MAG13</strain>
    </source>
</reference>
<dbReference type="EMBL" id="CADCVO010000445">
    <property type="protein sequence ID" value="CAA9510835.1"/>
    <property type="molecule type" value="Genomic_DNA"/>
</dbReference>
<proteinExistence type="predicted"/>
<gene>
    <name evidence="1" type="ORF">AVDCRST_MAG13-2795</name>
</gene>
<dbReference type="AlphaFoldDB" id="A0A6J4T0P2"/>
<evidence type="ECO:0000313" key="1">
    <source>
        <dbReference type="EMBL" id="CAA9510835.1"/>
    </source>
</evidence>
<feature type="non-terminal residue" evidence="1">
    <location>
        <position position="1"/>
    </location>
</feature>
<organism evidence="1">
    <name type="scientific">uncultured Solirubrobacteraceae bacterium</name>
    <dbReference type="NCBI Taxonomy" id="1162706"/>
    <lineage>
        <taxon>Bacteria</taxon>
        <taxon>Bacillati</taxon>
        <taxon>Actinomycetota</taxon>
        <taxon>Thermoleophilia</taxon>
        <taxon>Solirubrobacterales</taxon>
        <taxon>Solirubrobacteraceae</taxon>
        <taxon>environmental samples</taxon>
    </lineage>
</organism>
<sequence>KLRWGSTIRQRVTLEAYRGVSTSLEVLATGLGRPAARKALAAWRASPRRRS</sequence>
<name>A0A6J4T0P2_9ACTN</name>
<protein>
    <submittedName>
        <fullName evidence="1">Uncharacterized protein</fullName>
    </submittedName>
</protein>
<accession>A0A6J4T0P2</accession>